<dbReference type="InterPro" id="IPR008266">
    <property type="entry name" value="Tyr_kinase_AS"/>
</dbReference>
<dbReference type="GO" id="GO:0043408">
    <property type="term" value="P:regulation of MAPK cascade"/>
    <property type="evidence" value="ECO:0007669"/>
    <property type="project" value="TreeGrafter"/>
</dbReference>
<dbReference type="Pfam" id="PF07679">
    <property type="entry name" value="I-set"/>
    <property type="match status" value="1"/>
</dbReference>
<dbReference type="GO" id="GO:0005021">
    <property type="term" value="F:vascular endothelial growth factor receptor activity"/>
    <property type="evidence" value="ECO:0007669"/>
    <property type="project" value="TreeGrafter"/>
</dbReference>
<keyword evidence="21 27" id="KW-0393">Immunoglobulin domain</keyword>
<evidence type="ECO:0000256" key="21">
    <source>
        <dbReference type="ARBA" id="ARBA00023319"/>
    </source>
</evidence>
<dbReference type="GO" id="GO:0043235">
    <property type="term" value="C:receptor complex"/>
    <property type="evidence" value="ECO:0007669"/>
    <property type="project" value="TreeGrafter"/>
</dbReference>
<keyword evidence="13" id="KW-0221">Differentiation</keyword>
<dbReference type="Pfam" id="PF22971">
    <property type="entry name" value="Ig_VEGFR-1-like_5th"/>
    <property type="match status" value="1"/>
</dbReference>
<feature type="region of interest" description="Disordered" evidence="28">
    <location>
        <begin position="940"/>
        <end position="963"/>
    </location>
</feature>
<keyword evidence="25" id="KW-0479">Metal-binding</keyword>
<keyword evidence="6" id="KW-0037">Angiogenesis</keyword>
<dbReference type="InterPro" id="IPR017441">
    <property type="entry name" value="Protein_kinase_ATP_BS"/>
</dbReference>
<dbReference type="Pfam" id="PF21339">
    <property type="entry name" value="VEGFR-1-like_Ig-like"/>
    <property type="match status" value="1"/>
</dbReference>
<evidence type="ECO:0000256" key="16">
    <source>
        <dbReference type="ARBA" id="ARBA00023136"/>
    </source>
</evidence>
<evidence type="ECO:0000256" key="14">
    <source>
        <dbReference type="ARBA" id="ARBA00022840"/>
    </source>
</evidence>
<keyword evidence="8 27" id="KW-0812">Transmembrane</keyword>
<keyword evidence="5" id="KW-0597">Phosphoprotein</keyword>
<evidence type="ECO:0000313" key="34">
    <source>
        <dbReference type="Proteomes" id="UP001311232"/>
    </source>
</evidence>
<dbReference type="InterPro" id="IPR003598">
    <property type="entry name" value="Ig_sub2"/>
</dbReference>
<evidence type="ECO:0000256" key="2">
    <source>
        <dbReference type="ARBA" id="ARBA00011902"/>
    </source>
</evidence>
<dbReference type="InterPro" id="IPR020635">
    <property type="entry name" value="Tyr_kinase_cat_dom"/>
</dbReference>
<gene>
    <name evidence="33" type="ORF">CRENBAI_018313</name>
</gene>
<evidence type="ECO:0000256" key="3">
    <source>
        <dbReference type="ARBA" id="ARBA00022473"/>
    </source>
</evidence>
<keyword evidence="10" id="KW-0677">Repeat</keyword>
<keyword evidence="11 24" id="KW-0547">Nucleotide-binding</keyword>
<reference evidence="33 34" key="1">
    <citation type="submission" date="2021-06" db="EMBL/GenBank/DDBJ databases">
        <authorList>
            <person name="Palmer J.M."/>
        </authorList>
    </citation>
    <scope>NUCLEOTIDE SEQUENCE [LARGE SCALE GENOMIC DNA]</scope>
    <source>
        <strain evidence="33 34">MEX-2019</strain>
        <tissue evidence="33">Muscle</tissue>
    </source>
</reference>
<dbReference type="GO" id="GO:0001525">
    <property type="term" value="P:angiogenesis"/>
    <property type="evidence" value="ECO:0007669"/>
    <property type="project" value="UniProtKB-KW"/>
</dbReference>
<evidence type="ECO:0000313" key="33">
    <source>
        <dbReference type="EMBL" id="KAK5616834.1"/>
    </source>
</evidence>
<dbReference type="Gene3D" id="2.60.40.10">
    <property type="entry name" value="Immunoglobulins"/>
    <property type="match status" value="7"/>
</dbReference>
<dbReference type="PIRSF" id="PIRSF000615">
    <property type="entry name" value="TyrPK_CSF1-R"/>
    <property type="match status" value="1"/>
</dbReference>
<dbReference type="InterPro" id="IPR013151">
    <property type="entry name" value="Immunoglobulin_dom"/>
</dbReference>
<evidence type="ECO:0000256" key="15">
    <source>
        <dbReference type="ARBA" id="ARBA00022989"/>
    </source>
</evidence>
<keyword evidence="14 24" id="KW-0067">ATP-binding</keyword>
<evidence type="ECO:0000256" key="29">
    <source>
        <dbReference type="SAM" id="Phobius"/>
    </source>
</evidence>
<accession>A0AAV9S6K4</accession>
<dbReference type="PROSITE" id="PS00109">
    <property type="entry name" value="PROTEIN_KINASE_TYR"/>
    <property type="match status" value="1"/>
</dbReference>
<dbReference type="FunFam" id="3.30.200.20:FF:000041">
    <property type="entry name" value="Vascular endothelial growth factor receptor 2"/>
    <property type="match status" value="1"/>
</dbReference>
<evidence type="ECO:0000256" key="10">
    <source>
        <dbReference type="ARBA" id="ARBA00022737"/>
    </source>
</evidence>
<feature type="domain" description="Ig-like" evidence="32">
    <location>
        <begin position="28"/>
        <end position="111"/>
    </location>
</feature>
<proteinExistence type="inferred from homology"/>
<evidence type="ECO:0000256" key="25">
    <source>
        <dbReference type="PIRSR" id="PIRSR000615-3"/>
    </source>
</evidence>
<keyword evidence="4" id="KW-1003">Cell membrane</keyword>
<feature type="binding site" evidence="25">
    <location>
        <position position="785"/>
    </location>
    <ligand>
        <name>Mg(2+)</name>
        <dbReference type="ChEBI" id="CHEBI:18420"/>
    </ligand>
</feature>
<dbReference type="InterPro" id="IPR036179">
    <property type="entry name" value="Ig-like_dom_sf"/>
</dbReference>
<dbReference type="GO" id="GO:0045766">
    <property type="term" value="P:positive regulation of angiogenesis"/>
    <property type="evidence" value="ECO:0007669"/>
    <property type="project" value="TreeGrafter"/>
</dbReference>
<dbReference type="GO" id="GO:0016477">
    <property type="term" value="P:cell migration"/>
    <property type="evidence" value="ECO:0007669"/>
    <property type="project" value="TreeGrafter"/>
</dbReference>
<evidence type="ECO:0000256" key="28">
    <source>
        <dbReference type="SAM" id="MobiDB-lite"/>
    </source>
</evidence>
<feature type="domain" description="Protein kinase" evidence="31">
    <location>
        <begin position="808"/>
        <end position="1138"/>
    </location>
</feature>
<evidence type="ECO:0000256" key="26">
    <source>
        <dbReference type="PROSITE-ProRule" id="PRU10141"/>
    </source>
</evidence>
<comment type="caution">
    <text evidence="33">The sequence shown here is derived from an EMBL/GenBank/DDBJ whole genome shotgun (WGS) entry which is preliminary data.</text>
</comment>
<keyword evidence="12" id="KW-0418">Kinase</keyword>
<keyword evidence="7" id="KW-0808">Transferase</keyword>
<feature type="binding site" evidence="24">
    <location>
        <begin position="815"/>
        <end position="822"/>
    </location>
    <ligand>
        <name>ATP</name>
        <dbReference type="ChEBI" id="CHEBI:30616"/>
    </ligand>
</feature>
<evidence type="ECO:0000256" key="23">
    <source>
        <dbReference type="PIRSR" id="PIRSR000615-1"/>
    </source>
</evidence>
<dbReference type="PROSITE" id="PS00107">
    <property type="entry name" value="PROTEIN_KINASE_ATP"/>
    <property type="match status" value="1"/>
</dbReference>
<dbReference type="GO" id="GO:0045446">
    <property type="term" value="P:endothelial cell differentiation"/>
    <property type="evidence" value="ECO:0007669"/>
    <property type="project" value="TreeGrafter"/>
</dbReference>
<feature type="domain" description="Ig-like" evidence="32">
    <location>
        <begin position="211"/>
        <end position="315"/>
    </location>
</feature>
<feature type="signal peptide" evidence="30">
    <location>
        <begin position="1"/>
        <end position="22"/>
    </location>
</feature>
<evidence type="ECO:0000259" key="32">
    <source>
        <dbReference type="PROSITE" id="PS50835"/>
    </source>
</evidence>
<dbReference type="Pfam" id="PF00047">
    <property type="entry name" value="ig"/>
    <property type="match status" value="1"/>
</dbReference>
<dbReference type="EC" id="2.7.10.1" evidence="2"/>
<dbReference type="InterPro" id="IPR041348">
    <property type="entry name" value="VEGFR-2_TMD"/>
</dbReference>
<keyword evidence="15 29" id="KW-1133">Transmembrane helix</keyword>
<protein>
    <recommendedName>
        <fullName evidence="2">receptor protein-tyrosine kinase</fullName>
        <ecNumber evidence="2">2.7.10.1</ecNumber>
    </recommendedName>
</protein>
<dbReference type="Gene3D" id="3.30.200.20">
    <property type="entry name" value="Phosphorylase Kinase, domain 1"/>
    <property type="match status" value="1"/>
</dbReference>
<dbReference type="PANTHER" id="PTHR24416">
    <property type="entry name" value="TYROSINE-PROTEIN KINASE RECEPTOR"/>
    <property type="match status" value="1"/>
</dbReference>
<name>A0AAV9S6K4_9TELE</name>
<feature type="chain" id="PRO_5043440734" description="receptor protein-tyrosine kinase" evidence="30">
    <location>
        <begin position="23"/>
        <end position="1304"/>
    </location>
</feature>
<feature type="transmembrane region" description="Helical" evidence="29">
    <location>
        <begin position="741"/>
        <end position="762"/>
    </location>
</feature>
<keyword evidence="25" id="KW-0460">Magnesium</keyword>
<evidence type="ECO:0000256" key="17">
    <source>
        <dbReference type="ARBA" id="ARBA00023137"/>
    </source>
</evidence>
<evidence type="ECO:0000256" key="5">
    <source>
        <dbReference type="ARBA" id="ARBA00022553"/>
    </source>
</evidence>
<evidence type="ECO:0000256" key="27">
    <source>
        <dbReference type="RuleBase" id="RU000311"/>
    </source>
</evidence>
<dbReference type="Pfam" id="PF17988">
    <property type="entry name" value="VEGFR-2_TMD"/>
    <property type="match status" value="1"/>
</dbReference>
<dbReference type="InterPro" id="IPR013783">
    <property type="entry name" value="Ig-like_fold"/>
</dbReference>
<comment type="subcellular location">
    <subcellularLocation>
        <location evidence="1">Cell membrane</location>
        <topology evidence="1">Single-pass type I membrane protein</topology>
    </subcellularLocation>
    <subcellularLocation>
        <location evidence="27">Membrane</location>
        <topology evidence="27">Single-pass type I membrane protein</topology>
    </subcellularLocation>
</comment>
<evidence type="ECO:0000256" key="18">
    <source>
        <dbReference type="ARBA" id="ARBA00023157"/>
    </source>
</evidence>
<evidence type="ECO:0000256" key="1">
    <source>
        <dbReference type="ARBA" id="ARBA00004251"/>
    </source>
</evidence>
<dbReference type="SMART" id="SM00408">
    <property type="entry name" value="IGc2"/>
    <property type="match status" value="4"/>
</dbReference>
<evidence type="ECO:0000256" key="7">
    <source>
        <dbReference type="ARBA" id="ARBA00022679"/>
    </source>
</evidence>
<dbReference type="InterPro" id="IPR001245">
    <property type="entry name" value="Ser-Thr/Tyr_kinase_cat_dom"/>
</dbReference>
<feature type="binding site" evidence="24 26">
    <location>
        <position position="842"/>
    </location>
    <ligand>
        <name>ATP</name>
        <dbReference type="ChEBI" id="CHEBI:30616"/>
    </ligand>
</feature>
<dbReference type="InterPro" id="IPR055229">
    <property type="entry name" value="VEGFR1-3_5th"/>
</dbReference>
<evidence type="ECO:0000256" key="6">
    <source>
        <dbReference type="ARBA" id="ARBA00022657"/>
    </source>
</evidence>
<feature type="compositionally biased region" description="Low complexity" evidence="28">
    <location>
        <begin position="940"/>
        <end position="949"/>
    </location>
</feature>
<dbReference type="SMART" id="SM00219">
    <property type="entry name" value="TyrKc"/>
    <property type="match status" value="1"/>
</dbReference>
<evidence type="ECO:0000256" key="30">
    <source>
        <dbReference type="SAM" id="SignalP"/>
    </source>
</evidence>
<dbReference type="InterPro" id="IPR050122">
    <property type="entry name" value="RTK"/>
</dbReference>
<evidence type="ECO:0000256" key="11">
    <source>
        <dbReference type="ARBA" id="ARBA00022741"/>
    </source>
</evidence>
<dbReference type="PANTHER" id="PTHR24416:SF552">
    <property type="entry name" value="RECEPTOR PROTEIN-TYROSINE KINASE"/>
    <property type="match status" value="1"/>
</dbReference>
<keyword evidence="20" id="KW-0325">Glycoprotein</keyword>
<dbReference type="InterPro" id="IPR013098">
    <property type="entry name" value="Ig_I-set"/>
</dbReference>
<evidence type="ECO:0000256" key="12">
    <source>
        <dbReference type="ARBA" id="ARBA00022777"/>
    </source>
</evidence>
<dbReference type="InterPro" id="IPR007110">
    <property type="entry name" value="Ig-like_dom"/>
</dbReference>
<dbReference type="GO" id="GO:0005886">
    <property type="term" value="C:plasma membrane"/>
    <property type="evidence" value="ECO:0007669"/>
    <property type="project" value="UniProtKB-SubCell"/>
</dbReference>
<keyword evidence="17" id="KW-0829">Tyrosine-protein kinase</keyword>
<feature type="domain" description="Ig-like" evidence="32">
    <location>
        <begin position="419"/>
        <end position="528"/>
    </location>
</feature>
<keyword evidence="34" id="KW-1185">Reference proteome</keyword>
<dbReference type="GO" id="GO:0046872">
    <property type="term" value="F:metal ion binding"/>
    <property type="evidence" value="ECO:0007669"/>
    <property type="project" value="UniProtKB-KW"/>
</dbReference>
<feature type="active site" description="Proton acceptor" evidence="23">
    <location>
        <position position="1002"/>
    </location>
</feature>
<dbReference type="PRINTS" id="PR01832">
    <property type="entry name" value="VEGFRECEPTOR"/>
</dbReference>
<dbReference type="PROSITE" id="PS00240">
    <property type="entry name" value="RECEPTOR_TYR_KIN_III"/>
    <property type="match status" value="1"/>
</dbReference>
<dbReference type="SMART" id="SM00409">
    <property type="entry name" value="IG"/>
    <property type="match status" value="6"/>
</dbReference>
<evidence type="ECO:0000256" key="19">
    <source>
        <dbReference type="ARBA" id="ARBA00023170"/>
    </source>
</evidence>
<dbReference type="GO" id="GO:0030335">
    <property type="term" value="P:positive regulation of cell migration"/>
    <property type="evidence" value="ECO:0007669"/>
    <property type="project" value="TreeGrafter"/>
</dbReference>
<keyword evidence="3" id="KW-0217">Developmental protein</keyword>
<evidence type="ECO:0000256" key="22">
    <source>
        <dbReference type="ARBA" id="ARBA00051243"/>
    </source>
</evidence>
<feature type="binding site" evidence="25">
    <location>
        <position position="1020"/>
    </location>
    <ligand>
        <name>Mg(2+)</name>
        <dbReference type="ChEBI" id="CHEBI:18420"/>
    </ligand>
</feature>
<feature type="binding site" evidence="24">
    <location>
        <position position="1006"/>
    </location>
    <ligand>
        <name>ATP</name>
        <dbReference type="ChEBI" id="CHEBI:30616"/>
    </ligand>
</feature>
<keyword evidence="9 30" id="KW-0732">Signal</keyword>
<dbReference type="GO" id="GO:0005524">
    <property type="term" value="F:ATP binding"/>
    <property type="evidence" value="ECO:0007669"/>
    <property type="project" value="UniProtKB-UniRule"/>
</dbReference>
<dbReference type="FunFam" id="1.10.510.10:FF:002412">
    <property type="match status" value="1"/>
</dbReference>
<keyword evidence="18" id="KW-1015">Disulfide bond</keyword>
<comment type="similarity">
    <text evidence="27">Belongs to the protein kinase superfamily. Tyr protein kinase family. CSF-1/PDGF receptor subfamily.</text>
</comment>
<dbReference type="Proteomes" id="UP001311232">
    <property type="component" value="Unassembled WGS sequence"/>
</dbReference>
<dbReference type="InterPro" id="IPR000719">
    <property type="entry name" value="Prot_kinase_dom"/>
</dbReference>
<dbReference type="Gene3D" id="1.10.510.10">
    <property type="entry name" value="Transferase(Phosphotransferase) domain 1"/>
    <property type="match status" value="1"/>
</dbReference>
<evidence type="ECO:0000256" key="9">
    <source>
        <dbReference type="ARBA" id="ARBA00022729"/>
    </source>
</evidence>
<organism evidence="33 34">
    <name type="scientific">Crenichthys baileyi</name>
    <name type="common">White River springfish</name>
    <dbReference type="NCBI Taxonomy" id="28760"/>
    <lineage>
        <taxon>Eukaryota</taxon>
        <taxon>Metazoa</taxon>
        <taxon>Chordata</taxon>
        <taxon>Craniata</taxon>
        <taxon>Vertebrata</taxon>
        <taxon>Euteleostomi</taxon>
        <taxon>Actinopterygii</taxon>
        <taxon>Neopterygii</taxon>
        <taxon>Teleostei</taxon>
        <taxon>Neoteleostei</taxon>
        <taxon>Acanthomorphata</taxon>
        <taxon>Ovalentaria</taxon>
        <taxon>Atherinomorphae</taxon>
        <taxon>Cyprinodontiformes</taxon>
        <taxon>Goodeidae</taxon>
        <taxon>Crenichthys</taxon>
    </lineage>
</organism>
<dbReference type="InterPro" id="IPR003599">
    <property type="entry name" value="Ig_sub"/>
</dbReference>
<dbReference type="FunFam" id="2.60.40.10:FF:000143">
    <property type="entry name" value="Vascular endothelial growth factor receptor 3"/>
    <property type="match status" value="1"/>
</dbReference>
<dbReference type="InterPro" id="IPR011009">
    <property type="entry name" value="Kinase-like_dom_sf"/>
</dbReference>
<dbReference type="Pfam" id="PF13927">
    <property type="entry name" value="Ig_3"/>
    <property type="match status" value="1"/>
</dbReference>
<dbReference type="PROSITE" id="PS50835">
    <property type="entry name" value="IG_LIKE"/>
    <property type="match status" value="5"/>
</dbReference>
<dbReference type="InterPro" id="IPR001824">
    <property type="entry name" value="Tyr_kinase_rcpt_3_CS"/>
</dbReference>
<dbReference type="GO" id="GO:0019838">
    <property type="term" value="F:growth factor binding"/>
    <property type="evidence" value="ECO:0007669"/>
    <property type="project" value="TreeGrafter"/>
</dbReference>
<dbReference type="SUPFAM" id="SSF56112">
    <property type="entry name" value="Protein kinase-like (PK-like)"/>
    <property type="match status" value="1"/>
</dbReference>
<feature type="domain" description="Ig-like" evidence="32">
    <location>
        <begin position="545"/>
        <end position="620"/>
    </location>
</feature>
<keyword evidence="16 29" id="KW-0472">Membrane</keyword>
<sequence length="1304" mass="146258">MTSSSCFRLIVVIFCCSSLTAGRVDRHPKIIPSDNPLILHKENSLSLICRGQGILQWILANRLIPSEGVKVETCDSRHYSHCSKLTVTHLRASDTGTYSCNCSEAGSHNVTSVYIYVKDPEQLFVEPHPSNPQVLSIYRDETSLVVPCRTTSPDAVVKLEGIPGLSKNIAEEKVWDPKVGFKIPYGPYTTYSLLTCSTEVNGHQFLSRYLPKRQTKLLQNIKITPDHVKVLVGDTLILNCSGETGPNGRIKFTWDFPKQKEHRHQTSRSDMILANPITMSQVLVLPNITMEDGGWYCCNAVLERSIYKNASTKVKVYEHPFLNISYKQNHSGLIVVSEGTKKLVLKPRVNAMPPPDVMEWYKDGVAILKNSTCYRMSSYSLSILDLRHGHTGIFTISLGNQLKGLYRNLSYSLTVEVKPTISEAELSNQDVQPYMSGKQHQLTCTAFGVPLPQITWLWQPCNTNLMIEHCIYKDEIVVKPDAQGNKYHNWIKNVNVKTELVQGKNKTVSTLVIGEANVSGQYRCKAQNKLGMAIMNLPFYVDDYPEEVAIEPRTAIEGDNVNLTCRATRYLYTGLQWLDSKNETITTKVSNFQINRHSISMSLNLHSVSQNSSTGYQCRAFKLHNPREFRVKTAALVVEERKRPWLSQNLTNQDVNSSSTLVLACFALGVPRPLIRWYKNDVEVEESPGVTLEEDGTLIIERVKKDDEGRYECVAKNIEGLAKTSAVVTVLGVEGKSNIEVIILVCTGAAATFLWIMLIMFIRKLRKQPAHYKMGPSIIIDPEEYPLDEQNDLLQYDSSKWEFPRDRLRLGKTLGHGAFGKVVEASAFGIDKLSTCKTVAVKMLKGGATLNERKALMSELKILIHIGNHLNVVNLLGACTKLGGPLMMIVEFCKYGNLSNYLRSKRDDFLVYKSQDGKVVSAGSGCELSELMKRRLESVASTGSSASSGFNEEKSFCDSEEEEEEPEDLYKRVLTLEDLICYSFQVAKGMEFLASRKCIHRDLAARNILLSENNVVKICDFGLARDIYKDPDYVRKGDARLPLKWMAPEAIFDKIYTTQSDVWSFGVLMWEIFSLGASPYPGVQIDEEFCCRLKEGTRMRAPDYAPSEIYQTMLDCWQGEPQQRPTFTELVERLGDLLQASVQQEGKHYIPINTALLAKVGEQTEETEGMSTQPVSHRDSGSNWNIKIRPASVKTFDEITMENGTNENQEGQSDSGMGLSSDNMKTLMRFESLAGRPLSIMALAMKAASKSKESVLNDSEKEKFLPTVPPLDFSLDDSALDASLECHSPPPDYNYVVRYSTPPV</sequence>
<dbReference type="SUPFAM" id="SSF48726">
    <property type="entry name" value="Immunoglobulin"/>
    <property type="match status" value="6"/>
</dbReference>
<evidence type="ECO:0000256" key="13">
    <source>
        <dbReference type="ARBA" id="ARBA00022782"/>
    </source>
</evidence>
<feature type="binding site" evidence="25">
    <location>
        <position position="1007"/>
    </location>
    <ligand>
        <name>Mg(2+)</name>
        <dbReference type="ChEBI" id="CHEBI:18420"/>
    </ligand>
</feature>
<keyword evidence="19 27" id="KW-0675">Receptor</keyword>
<evidence type="ECO:0000256" key="4">
    <source>
        <dbReference type="ARBA" id="ARBA00022475"/>
    </source>
</evidence>
<comment type="catalytic activity">
    <reaction evidence="22">
        <text>L-tyrosyl-[protein] + ATP = O-phospho-L-tyrosyl-[protein] + ADP + H(+)</text>
        <dbReference type="Rhea" id="RHEA:10596"/>
        <dbReference type="Rhea" id="RHEA-COMP:10136"/>
        <dbReference type="Rhea" id="RHEA-COMP:20101"/>
        <dbReference type="ChEBI" id="CHEBI:15378"/>
        <dbReference type="ChEBI" id="CHEBI:30616"/>
        <dbReference type="ChEBI" id="CHEBI:46858"/>
        <dbReference type="ChEBI" id="CHEBI:61978"/>
        <dbReference type="ChEBI" id="CHEBI:456216"/>
        <dbReference type="EC" id="2.7.10.1"/>
    </reaction>
</comment>
<dbReference type="Pfam" id="PF07714">
    <property type="entry name" value="PK_Tyr_Ser-Thr"/>
    <property type="match status" value="1"/>
</dbReference>
<evidence type="ECO:0000256" key="24">
    <source>
        <dbReference type="PIRSR" id="PIRSR000615-2"/>
    </source>
</evidence>
<feature type="domain" description="Ig-like" evidence="32">
    <location>
        <begin position="644"/>
        <end position="729"/>
    </location>
</feature>
<evidence type="ECO:0000259" key="31">
    <source>
        <dbReference type="PROSITE" id="PS50011"/>
    </source>
</evidence>
<evidence type="ECO:0000256" key="8">
    <source>
        <dbReference type="ARBA" id="ARBA00022692"/>
    </source>
</evidence>
<dbReference type="PROSITE" id="PS50011">
    <property type="entry name" value="PROTEIN_KINASE_DOM"/>
    <property type="match status" value="1"/>
</dbReference>
<evidence type="ECO:0000256" key="20">
    <source>
        <dbReference type="ARBA" id="ARBA00023180"/>
    </source>
</evidence>
<dbReference type="EMBL" id="JAHHUM010000870">
    <property type="protein sequence ID" value="KAK5616834.1"/>
    <property type="molecule type" value="Genomic_DNA"/>
</dbReference>